<dbReference type="Pfam" id="PF00728">
    <property type="entry name" value="Glyco_hydro_20"/>
    <property type="match status" value="1"/>
</dbReference>
<dbReference type="Proteomes" id="UP000799092">
    <property type="component" value="Unassembled WGS sequence"/>
</dbReference>
<dbReference type="EMBL" id="WJNG01000008">
    <property type="protein sequence ID" value="MRH43287.1"/>
    <property type="molecule type" value="Genomic_DNA"/>
</dbReference>
<name>A0A6A8DJX0_9BACI</name>
<accession>A0A6A8DJX0</accession>
<dbReference type="InterPro" id="IPR041063">
    <property type="entry name" value="Glyco_H_20C_C"/>
</dbReference>
<protein>
    <submittedName>
        <fullName evidence="5">Family 20 glycosylhydrolase</fullName>
    </submittedName>
</protein>
<dbReference type="PANTHER" id="PTHR21040">
    <property type="entry name" value="BCDNA.GH04120"/>
    <property type="match status" value="1"/>
</dbReference>
<dbReference type="SUPFAM" id="SSF51445">
    <property type="entry name" value="(Trans)glycosidases"/>
    <property type="match status" value="1"/>
</dbReference>
<organism evidence="5 6">
    <name type="scientific">Aquibacillus halophilus</name>
    <dbReference type="NCBI Taxonomy" id="930132"/>
    <lineage>
        <taxon>Bacteria</taxon>
        <taxon>Bacillati</taxon>
        <taxon>Bacillota</taxon>
        <taxon>Bacilli</taxon>
        <taxon>Bacillales</taxon>
        <taxon>Bacillaceae</taxon>
        <taxon>Aquibacillus</taxon>
    </lineage>
</organism>
<dbReference type="Gene3D" id="1.20.120.670">
    <property type="entry name" value="N-acetyl-b-d-glucoasminidase"/>
    <property type="match status" value="1"/>
</dbReference>
<dbReference type="Pfam" id="PF18088">
    <property type="entry name" value="Glyco_H_20C_C"/>
    <property type="match status" value="1"/>
</dbReference>
<evidence type="ECO:0000256" key="1">
    <source>
        <dbReference type="ARBA" id="ARBA00006285"/>
    </source>
</evidence>
<gene>
    <name evidence="5" type="ORF">GH741_11410</name>
</gene>
<evidence type="ECO:0000259" key="4">
    <source>
        <dbReference type="Pfam" id="PF18088"/>
    </source>
</evidence>
<evidence type="ECO:0000259" key="3">
    <source>
        <dbReference type="Pfam" id="PF00728"/>
    </source>
</evidence>
<dbReference type="OrthoDB" id="383771at2"/>
<dbReference type="InterPro" id="IPR015883">
    <property type="entry name" value="Glyco_hydro_20_cat"/>
</dbReference>
<feature type="domain" description="Glycoside Hydrolase 20C C-terminal" evidence="4">
    <location>
        <begin position="469"/>
        <end position="660"/>
    </location>
</feature>
<dbReference type="PANTHER" id="PTHR21040:SF8">
    <property type="entry name" value="BCDNA.GH04120"/>
    <property type="match status" value="1"/>
</dbReference>
<proteinExistence type="inferred from homology"/>
<feature type="domain" description="Glycoside hydrolase family 20 catalytic" evidence="3">
    <location>
        <begin position="141"/>
        <end position="327"/>
    </location>
</feature>
<dbReference type="GO" id="GO:0004563">
    <property type="term" value="F:beta-N-acetylhexosaminidase activity"/>
    <property type="evidence" value="ECO:0007669"/>
    <property type="project" value="UniProtKB-ARBA"/>
</dbReference>
<dbReference type="InterPro" id="IPR038901">
    <property type="entry name" value="HEXDC-like"/>
</dbReference>
<dbReference type="Gene3D" id="3.20.20.80">
    <property type="entry name" value="Glycosidases"/>
    <property type="match status" value="1"/>
</dbReference>
<keyword evidence="2 5" id="KW-0378">Hydrolase</keyword>
<dbReference type="AlphaFoldDB" id="A0A6A8DJX0"/>
<comment type="similarity">
    <text evidence="1">Belongs to the glycosyl hydrolase 20 family.</text>
</comment>
<sequence>MLLLNTKECTVITRQSLIIVFILRVSGINRKEQTAHVGNGLTSFVLRRDNTNMKITLKGLENHAGVTEISRQLGIEVANHGILIEVEKSGSGIVVSYDGTIGRIIYNKQHELYRGLGLVLELIKSNQVGEIKETPFYDNLGVMFDCSRNAVLKLETFHKLIRQLALMGYSTVQLYTEDTYEIKEYPYFGYMRGKYTSEQMKKMDQYAEMFGIELVPCIQTLAHLGTALKWNAFSDIVDCNDILLIDNEKTYDLIESMFKVMAQNLTSRKINIGMDEAHMMGLGKYLDQHGYQDRSKLMLKHFTRVVEIARKYGYEPMMWSDMFFRLASSGEYYDTNSPINEDIINMIPTDVSLVYWDYYSVEPEKYDGMLKKHKQMSDNIIFAGGAWKWMGFSPNNHFSANVGKMAHSSCVKNGITEVLITAWGDNGAEASTYSILPTLQLWAELCYRDDADEERLKERFSTCVGGSYEDFMNLDMTMMVPDNKSLDVHSLNPPKYLLYQDILCGLFDKHVLPKEYAAHYKKCGDSFESCISRNPSFKEIFQTQLALSRLLELKCDAGIEIRDAYLNNDRVVLEKYGHTLLPDLKIRAEEFHIAYHAQWTDENKIFGLDVFDLRMGGLILRLQSAINRINEYLEGDLEYLEELEQKLLYFDGREKESDKVVTSYNLWHNIATASALAGI</sequence>
<reference evidence="5" key="1">
    <citation type="submission" date="2019-11" db="EMBL/GenBank/DDBJ databases">
        <authorList>
            <person name="Li J."/>
        </authorList>
    </citation>
    <scope>NUCLEOTIDE SEQUENCE</scope>
    <source>
        <strain evidence="5">B6B</strain>
    </source>
</reference>
<dbReference type="InterPro" id="IPR017853">
    <property type="entry name" value="GH"/>
</dbReference>
<evidence type="ECO:0000256" key="2">
    <source>
        <dbReference type="ARBA" id="ARBA00022801"/>
    </source>
</evidence>
<comment type="caution">
    <text evidence="5">The sequence shown here is derived from an EMBL/GenBank/DDBJ whole genome shotgun (WGS) entry which is preliminary data.</text>
</comment>
<evidence type="ECO:0000313" key="5">
    <source>
        <dbReference type="EMBL" id="MRH43287.1"/>
    </source>
</evidence>
<keyword evidence="6" id="KW-1185">Reference proteome</keyword>
<evidence type="ECO:0000313" key="6">
    <source>
        <dbReference type="Proteomes" id="UP000799092"/>
    </source>
</evidence>
<dbReference type="CDD" id="cd06565">
    <property type="entry name" value="GH20_GcnA-like"/>
    <property type="match status" value="1"/>
</dbReference>
<dbReference type="GO" id="GO:0005975">
    <property type="term" value="P:carbohydrate metabolic process"/>
    <property type="evidence" value="ECO:0007669"/>
    <property type="project" value="InterPro"/>
</dbReference>